<dbReference type="InterPro" id="IPR029020">
    <property type="entry name" value="Ammonium/urea_transptr"/>
</dbReference>
<dbReference type="Proteomes" id="UP000751190">
    <property type="component" value="Unassembled WGS sequence"/>
</dbReference>
<dbReference type="EMBL" id="JAGTXO010000051">
    <property type="protein sequence ID" value="KAG8458451.1"/>
    <property type="molecule type" value="Genomic_DNA"/>
</dbReference>
<feature type="transmembrane region" description="Helical" evidence="8">
    <location>
        <begin position="122"/>
        <end position="141"/>
    </location>
</feature>
<dbReference type="FunFam" id="1.10.3430.10:FF:000008">
    <property type="entry name" value="Ammonium transporter"/>
    <property type="match status" value="1"/>
</dbReference>
<keyword evidence="3 8" id="KW-0813">Transport</keyword>
<evidence type="ECO:0000313" key="11">
    <source>
        <dbReference type="EMBL" id="KAG8458451.1"/>
    </source>
</evidence>
<name>A0A8J6C4M8_DIALT</name>
<comment type="caution">
    <text evidence="11">The sequence shown here is derived from an EMBL/GenBank/DDBJ whole genome shotgun (WGS) entry which is preliminary data.</text>
</comment>
<evidence type="ECO:0000256" key="8">
    <source>
        <dbReference type="RuleBase" id="RU362002"/>
    </source>
</evidence>
<evidence type="ECO:0000256" key="4">
    <source>
        <dbReference type="ARBA" id="ARBA00022692"/>
    </source>
</evidence>
<accession>A0A8J6C4M8</accession>
<keyword evidence="7 8" id="KW-0924">Ammonia transport</keyword>
<feature type="compositionally biased region" description="Basic and acidic residues" evidence="9">
    <location>
        <begin position="498"/>
        <end position="519"/>
    </location>
</feature>
<comment type="similarity">
    <text evidence="2 8">Belongs to the ammonia transporter channel (TC 1.A.11.2) family.</text>
</comment>
<feature type="transmembrane region" description="Helical" evidence="8">
    <location>
        <begin position="189"/>
        <end position="212"/>
    </location>
</feature>
<dbReference type="OrthoDB" id="534912at2759"/>
<feature type="transmembrane region" description="Helical" evidence="8">
    <location>
        <begin position="401"/>
        <end position="425"/>
    </location>
</feature>
<dbReference type="GO" id="GO:0005886">
    <property type="term" value="C:plasma membrane"/>
    <property type="evidence" value="ECO:0007669"/>
    <property type="project" value="UniProtKB-SubCell"/>
</dbReference>
<evidence type="ECO:0000256" key="7">
    <source>
        <dbReference type="ARBA" id="ARBA00023177"/>
    </source>
</evidence>
<evidence type="ECO:0000256" key="2">
    <source>
        <dbReference type="ARBA" id="ARBA00005887"/>
    </source>
</evidence>
<evidence type="ECO:0000256" key="6">
    <source>
        <dbReference type="ARBA" id="ARBA00023136"/>
    </source>
</evidence>
<keyword evidence="6 8" id="KW-0472">Membrane</keyword>
<feature type="transmembrane region" description="Helical" evidence="8">
    <location>
        <begin position="233"/>
        <end position="250"/>
    </location>
</feature>
<keyword evidence="12" id="KW-1185">Reference proteome</keyword>
<dbReference type="InterPro" id="IPR018047">
    <property type="entry name" value="Ammonium_transpt_CS"/>
</dbReference>
<protein>
    <recommendedName>
        <fullName evidence="8">Ammonium transporter</fullName>
    </recommendedName>
</protein>
<proteinExistence type="inferred from homology"/>
<evidence type="ECO:0000259" key="10">
    <source>
        <dbReference type="Pfam" id="PF00909"/>
    </source>
</evidence>
<dbReference type="InterPro" id="IPR024041">
    <property type="entry name" value="NH4_transpt_AmtB-like_dom"/>
</dbReference>
<comment type="subcellular location">
    <subcellularLocation>
        <location evidence="8">Cell membrane</location>
        <topology evidence="8">Multi-pass membrane protein</topology>
    </subcellularLocation>
    <subcellularLocation>
        <location evidence="1">Membrane</location>
        <topology evidence="1">Multi-pass membrane protein</topology>
    </subcellularLocation>
</comment>
<dbReference type="GO" id="GO:0097272">
    <property type="term" value="P:ammonium homeostasis"/>
    <property type="evidence" value="ECO:0007669"/>
    <property type="project" value="TreeGrafter"/>
</dbReference>
<evidence type="ECO:0000256" key="5">
    <source>
        <dbReference type="ARBA" id="ARBA00022989"/>
    </source>
</evidence>
<feature type="transmembrane region" description="Helical" evidence="8">
    <location>
        <begin position="36"/>
        <end position="61"/>
    </location>
</feature>
<dbReference type="SUPFAM" id="SSF111352">
    <property type="entry name" value="Ammonium transporter"/>
    <property type="match status" value="1"/>
</dbReference>
<feature type="transmembrane region" description="Helical" evidence="8">
    <location>
        <begin position="324"/>
        <end position="341"/>
    </location>
</feature>
<dbReference type="Pfam" id="PF00909">
    <property type="entry name" value="Ammonium_transp"/>
    <property type="match status" value="1"/>
</dbReference>
<evidence type="ECO:0000256" key="3">
    <source>
        <dbReference type="ARBA" id="ARBA00022448"/>
    </source>
</evidence>
<feature type="transmembrane region" description="Helical" evidence="8">
    <location>
        <begin position="262"/>
        <end position="288"/>
    </location>
</feature>
<keyword evidence="5 8" id="KW-1133">Transmembrane helix</keyword>
<dbReference type="GO" id="GO:0008519">
    <property type="term" value="F:ammonium channel activity"/>
    <property type="evidence" value="ECO:0007669"/>
    <property type="project" value="InterPro"/>
</dbReference>
<feature type="compositionally biased region" description="Low complexity" evidence="9">
    <location>
        <begin position="471"/>
        <end position="489"/>
    </location>
</feature>
<dbReference type="AlphaFoldDB" id="A0A8J6C4M8"/>
<feature type="domain" description="Ammonium transporter AmtB-like" evidence="10">
    <location>
        <begin position="37"/>
        <end position="455"/>
    </location>
</feature>
<evidence type="ECO:0000256" key="1">
    <source>
        <dbReference type="ARBA" id="ARBA00004141"/>
    </source>
</evidence>
<evidence type="ECO:0000256" key="9">
    <source>
        <dbReference type="SAM" id="MobiDB-lite"/>
    </source>
</evidence>
<dbReference type="PROSITE" id="PS01219">
    <property type="entry name" value="AMMONIUM_TRANSP"/>
    <property type="match status" value="1"/>
</dbReference>
<dbReference type="OMA" id="GCDFKFS"/>
<feature type="transmembrane region" description="Helical" evidence="8">
    <location>
        <begin position="148"/>
        <end position="169"/>
    </location>
</feature>
<dbReference type="NCBIfam" id="TIGR00836">
    <property type="entry name" value="amt"/>
    <property type="match status" value="1"/>
</dbReference>
<organism evidence="11 12">
    <name type="scientific">Diacronema lutheri</name>
    <name type="common">Unicellular marine alga</name>
    <name type="synonym">Monochrysis lutheri</name>
    <dbReference type="NCBI Taxonomy" id="2081491"/>
    <lineage>
        <taxon>Eukaryota</taxon>
        <taxon>Haptista</taxon>
        <taxon>Haptophyta</taxon>
        <taxon>Pavlovophyceae</taxon>
        <taxon>Pavlovales</taxon>
        <taxon>Pavlovaceae</taxon>
        <taxon>Diacronema</taxon>
    </lineage>
</organism>
<gene>
    <name evidence="11" type="ORF">KFE25_004329</name>
</gene>
<dbReference type="PANTHER" id="PTHR11730">
    <property type="entry name" value="AMMONIUM TRANSPORTER"/>
    <property type="match status" value="1"/>
</dbReference>
<evidence type="ECO:0000313" key="12">
    <source>
        <dbReference type="Proteomes" id="UP000751190"/>
    </source>
</evidence>
<feature type="transmembrane region" description="Helical" evidence="8">
    <location>
        <begin position="353"/>
        <end position="371"/>
    </location>
</feature>
<sequence length="525" mass="55048">MGFSDAQRALLASKGLSFIIDEIEEQNRLQDVDTDAMWLVIVAVFVFLMQCGFAMLCAGLVRAKNTKNILLKNVLDACVGALGFWSVGYAFSYGQAGGGNPFIGNTYFFLTNFEGNDTYQSWLFQFAFAATAATIVSGSVAERTKMAAYLCYSFFLTAWVYPVVVHWVWSSAGWLSASNVNPLLGVGLVDFAGCGPVHMVGGISAICGAYVCGPRIGRYDSDGVLLDIPGHSSTLQVLGTFILWVGWYGFNPGSTLAVTGGLGAVAGKAACTTTLSGAAGAVGCLIIFKVSSHAFDLGQTLNGVLVGLVSITASCALVEPWAAVIIGLIGSVVYTALSEFVKRKLRIDDVVDAFAVHCGGGMWGLLAAGLFTTAENHQAAYGVAPGTPHGAFYAPIGQGHQIFTCAIVGIVVIWLWVGGIMLPFFTLMHHINWLRSTEEEELAGMDVSKHGGSAYPDYVFTPSAAPVGFPSSKAGAQPAASAAKAEAPPKGGGGKGAPKIEPEVEGESARRTDEVRELSVADVEA</sequence>
<feature type="transmembrane region" description="Helical" evidence="8">
    <location>
        <begin position="300"/>
        <end position="318"/>
    </location>
</feature>
<keyword evidence="4 8" id="KW-0812">Transmembrane</keyword>
<reference evidence="11" key="1">
    <citation type="submission" date="2021-05" db="EMBL/GenBank/DDBJ databases">
        <title>The genome of the haptophyte Pavlova lutheri (Diacronema luteri, Pavlovales) - a model for lipid biosynthesis in eukaryotic algae.</title>
        <authorList>
            <person name="Hulatt C.J."/>
            <person name="Posewitz M.C."/>
        </authorList>
    </citation>
    <scope>NUCLEOTIDE SEQUENCE</scope>
    <source>
        <strain evidence="11">NIVA-4/92</strain>
    </source>
</reference>
<dbReference type="PANTHER" id="PTHR11730:SF6">
    <property type="entry name" value="AMMONIUM TRANSPORTER"/>
    <property type="match status" value="1"/>
</dbReference>
<dbReference type="Gene3D" id="1.10.3430.10">
    <property type="entry name" value="Ammonium transporter AmtB like domains"/>
    <property type="match status" value="1"/>
</dbReference>
<feature type="region of interest" description="Disordered" evidence="9">
    <location>
        <begin position="471"/>
        <end position="525"/>
    </location>
</feature>
<dbReference type="InterPro" id="IPR001905">
    <property type="entry name" value="Ammonium_transpt"/>
</dbReference>